<evidence type="ECO:0000259" key="2">
    <source>
        <dbReference type="Pfam" id="PF00849"/>
    </source>
</evidence>
<comment type="caution">
    <text evidence="3">The sequence shown here is derived from an EMBL/GenBank/DDBJ whole genome shotgun (WGS) entry which is preliminary data.</text>
</comment>
<feature type="domain" description="Pseudouridine synthase RsuA/RluA-like" evidence="2">
    <location>
        <begin position="13"/>
        <end position="182"/>
    </location>
</feature>
<dbReference type="PROSITE" id="PS01129">
    <property type="entry name" value="PSI_RLU"/>
    <property type="match status" value="1"/>
</dbReference>
<evidence type="ECO:0000313" key="3">
    <source>
        <dbReference type="EMBL" id="OGY98213.1"/>
    </source>
</evidence>
<gene>
    <name evidence="3" type="ORF">A2855_02830</name>
</gene>
<dbReference type="EMBL" id="MHKX01000013">
    <property type="protein sequence ID" value="OGY98213.1"/>
    <property type="molecule type" value="Genomic_DNA"/>
</dbReference>
<dbReference type="InterPro" id="IPR050188">
    <property type="entry name" value="RluA_PseudoU_synthase"/>
</dbReference>
<protein>
    <recommendedName>
        <fullName evidence="2">Pseudouridine synthase RsuA/RluA-like domain-containing protein</fullName>
    </recommendedName>
</protein>
<dbReference type="AlphaFoldDB" id="A0A1G2C9Z2"/>
<dbReference type="Gene3D" id="3.30.2350.10">
    <property type="entry name" value="Pseudouridine synthase"/>
    <property type="match status" value="1"/>
</dbReference>
<reference evidence="3 4" key="1">
    <citation type="journal article" date="2016" name="Nat. Commun.">
        <title>Thousands of microbial genomes shed light on interconnected biogeochemical processes in an aquifer system.</title>
        <authorList>
            <person name="Anantharaman K."/>
            <person name="Brown C.T."/>
            <person name="Hug L.A."/>
            <person name="Sharon I."/>
            <person name="Castelle C.J."/>
            <person name="Probst A.J."/>
            <person name="Thomas B.C."/>
            <person name="Singh A."/>
            <person name="Wilkins M.J."/>
            <person name="Karaoz U."/>
            <person name="Brodie E.L."/>
            <person name="Williams K.H."/>
            <person name="Hubbard S.S."/>
            <person name="Banfield J.F."/>
        </authorList>
    </citation>
    <scope>NUCLEOTIDE SEQUENCE [LARGE SCALE GENOMIC DNA]</scope>
</reference>
<dbReference type="CDD" id="cd02869">
    <property type="entry name" value="PseudoU_synth_RluA_like"/>
    <property type="match status" value="1"/>
</dbReference>
<sequence>MDEPQVIYEDAGLVAVMKPAGLLAHAAPVRADSKKYHQPTLTDWLRAHYPEVRRVGDDPETRPGLVHRLDKDTSGIMVIARTQADFEYLKNLFKEKKVQKTYLALGWGHAKTDRGDITAPIGIKSGTTKRSIHSAKMSKPAETHYEVLGRARAPEDKKVLTTLFKVQPRTGRTHQIRVHLASIGHPIAGDSIYGPRQPGLEAPCLMLHALAIEFERRPRELLNLECAPPPAFAGFLARCGYPQGKTGTMMYN</sequence>
<dbReference type="InterPro" id="IPR006224">
    <property type="entry name" value="PsdUridine_synth_RluA-like_CS"/>
</dbReference>
<dbReference type="GO" id="GO:0000455">
    <property type="term" value="P:enzyme-directed rRNA pseudouridine synthesis"/>
    <property type="evidence" value="ECO:0007669"/>
    <property type="project" value="TreeGrafter"/>
</dbReference>
<dbReference type="Proteomes" id="UP000179059">
    <property type="component" value="Unassembled WGS sequence"/>
</dbReference>
<organism evidence="3 4">
    <name type="scientific">Candidatus Liptonbacteria bacterium RIFCSPHIGHO2_01_FULL_57_28</name>
    <dbReference type="NCBI Taxonomy" id="1798647"/>
    <lineage>
        <taxon>Bacteria</taxon>
        <taxon>Candidatus Liptoniibacteriota</taxon>
    </lineage>
</organism>
<name>A0A1G2C9Z2_9BACT</name>
<evidence type="ECO:0000256" key="1">
    <source>
        <dbReference type="ARBA" id="ARBA00010876"/>
    </source>
</evidence>
<dbReference type="SUPFAM" id="SSF55120">
    <property type="entry name" value="Pseudouridine synthase"/>
    <property type="match status" value="1"/>
</dbReference>
<dbReference type="PANTHER" id="PTHR21600">
    <property type="entry name" value="MITOCHONDRIAL RNA PSEUDOURIDINE SYNTHASE"/>
    <property type="match status" value="1"/>
</dbReference>
<dbReference type="PANTHER" id="PTHR21600:SF87">
    <property type="entry name" value="RNA PSEUDOURIDYLATE SYNTHASE DOMAIN-CONTAINING PROTEIN 1"/>
    <property type="match status" value="1"/>
</dbReference>
<dbReference type="GO" id="GO:0003723">
    <property type="term" value="F:RNA binding"/>
    <property type="evidence" value="ECO:0007669"/>
    <property type="project" value="InterPro"/>
</dbReference>
<proteinExistence type="inferred from homology"/>
<dbReference type="InterPro" id="IPR020103">
    <property type="entry name" value="PsdUridine_synth_cat_dom_sf"/>
</dbReference>
<dbReference type="InterPro" id="IPR006145">
    <property type="entry name" value="PsdUridine_synth_RsuA/RluA"/>
</dbReference>
<comment type="similarity">
    <text evidence="1">Belongs to the pseudouridine synthase RluA family.</text>
</comment>
<accession>A0A1G2C9Z2</accession>
<dbReference type="STRING" id="1798647.A2855_02830"/>
<evidence type="ECO:0000313" key="4">
    <source>
        <dbReference type="Proteomes" id="UP000179059"/>
    </source>
</evidence>
<dbReference type="GO" id="GO:0009982">
    <property type="term" value="F:pseudouridine synthase activity"/>
    <property type="evidence" value="ECO:0007669"/>
    <property type="project" value="InterPro"/>
</dbReference>
<dbReference type="GO" id="GO:0140098">
    <property type="term" value="F:catalytic activity, acting on RNA"/>
    <property type="evidence" value="ECO:0007669"/>
    <property type="project" value="UniProtKB-ARBA"/>
</dbReference>
<dbReference type="Pfam" id="PF00849">
    <property type="entry name" value="PseudoU_synth_2"/>
    <property type="match status" value="1"/>
</dbReference>